<evidence type="ECO:0000313" key="5">
    <source>
        <dbReference type="Proteomes" id="UP000800040"/>
    </source>
</evidence>
<dbReference type="InterPro" id="IPR001584">
    <property type="entry name" value="Integrase_cat-core"/>
</dbReference>
<feature type="region of interest" description="Disordered" evidence="2">
    <location>
        <begin position="166"/>
        <end position="213"/>
    </location>
</feature>
<keyword evidence="5" id="KW-1185">Reference proteome</keyword>
<dbReference type="EMBL" id="ML975432">
    <property type="protein sequence ID" value="KAF1829651.1"/>
    <property type="molecule type" value="Genomic_DNA"/>
</dbReference>
<dbReference type="Proteomes" id="UP000800040">
    <property type="component" value="Unassembled WGS sequence"/>
</dbReference>
<evidence type="ECO:0000256" key="1">
    <source>
        <dbReference type="ARBA" id="ARBA00022884"/>
    </source>
</evidence>
<sequence>VITKINKLCHQCQMHSKAPGRFKFTIQDDVDFNSQVIVDVVYIDQKPVLHAVDDATSFQAARFLTDMKATTTWDTLRAMWIDMYVGPPDLIATDAGKNFISKEFLDNATSLAIEVKEVPVEAHNSIGKVERYHAVICRAFEIITSELGTAILPDHRLQMAVKAVNDTAGPSSSLGHTHDHGHGHRETKTSTLNHGTGHRDTTAAASGMGCKTK</sequence>
<dbReference type="GO" id="GO:0003723">
    <property type="term" value="F:RNA binding"/>
    <property type="evidence" value="ECO:0007669"/>
    <property type="project" value="UniProtKB-KW"/>
</dbReference>
<dbReference type="OrthoDB" id="3787579at2759"/>
<protein>
    <recommendedName>
        <fullName evidence="3">Integrase catalytic domain-containing protein</fullName>
    </recommendedName>
</protein>
<dbReference type="SUPFAM" id="SSF53098">
    <property type="entry name" value="Ribonuclease H-like"/>
    <property type="match status" value="1"/>
</dbReference>
<gene>
    <name evidence="4" type="ORF">BDW02DRAFT_509477</name>
</gene>
<accession>A0A6A5JZE7</accession>
<name>A0A6A5JZE7_9PLEO</name>
<dbReference type="GO" id="GO:0005634">
    <property type="term" value="C:nucleus"/>
    <property type="evidence" value="ECO:0007669"/>
    <property type="project" value="UniProtKB-ARBA"/>
</dbReference>
<dbReference type="AlphaFoldDB" id="A0A6A5JZE7"/>
<proteinExistence type="predicted"/>
<dbReference type="Gene3D" id="3.30.420.10">
    <property type="entry name" value="Ribonuclease H-like superfamily/Ribonuclease H"/>
    <property type="match status" value="1"/>
</dbReference>
<dbReference type="InterPro" id="IPR036397">
    <property type="entry name" value="RNaseH_sf"/>
</dbReference>
<dbReference type="GO" id="GO:0015074">
    <property type="term" value="P:DNA integration"/>
    <property type="evidence" value="ECO:0007669"/>
    <property type="project" value="InterPro"/>
</dbReference>
<organism evidence="4 5">
    <name type="scientific">Decorospora gaudefroyi</name>
    <dbReference type="NCBI Taxonomy" id="184978"/>
    <lineage>
        <taxon>Eukaryota</taxon>
        <taxon>Fungi</taxon>
        <taxon>Dikarya</taxon>
        <taxon>Ascomycota</taxon>
        <taxon>Pezizomycotina</taxon>
        <taxon>Dothideomycetes</taxon>
        <taxon>Pleosporomycetidae</taxon>
        <taxon>Pleosporales</taxon>
        <taxon>Pleosporineae</taxon>
        <taxon>Pleosporaceae</taxon>
        <taxon>Decorospora</taxon>
    </lineage>
</organism>
<keyword evidence="1" id="KW-0694">RNA-binding</keyword>
<dbReference type="InterPro" id="IPR012337">
    <property type="entry name" value="RNaseH-like_sf"/>
</dbReference>
<reference evidence="4" key="1">
    <citation type="submission" date="2020-01" db="EMBL/GenBank/DDBJ databases">
        <authorList>
            <consortium name="DOE Joint Genome Institute"/>
            <person name="Haridas S."/>
            <person name="Albert R."/>
            <person name="Binder M."/>
            <person name="Bloem J."/>
            <person name="Labutti K."/>
            <person name="Salamov A."/>
            <person name="Andreopoulos B."/>
            <person name="Baker S.E."/>
            <person name="Barry K."/>
            <person name="Bills G."/>
            <person name="Bluhm B.H."/>
            <person name="Cannon C."/>
            <person name="Castanera R."/>
            <person name="Culley D.E."/>
            <person name="Daum C."/>
            <person name="Ezra D."/>
            <person name="Gonzalez J.B."/>
            <person name="Henrissat B."/>
            <person name="Kuo A."/>
            <person name="Liang C."/>
            <person name="Lipzen A."/>
            <person name="Lutzoni F."/>
            <person name="Magnuson J."/>
            <person name="Mondo S."/>
            <person name="Nolan M."/>
            <person name="Ohm R."/>
            <person name="Pangilinan J."/>
            <person name="Park H.-J."/>
            <person name="Ramirez L."/>
            <person name="Alfaro M."/>
            <person name="Sun H."/>
            <person name="Tritt A."/>
            <person name="Yoshinaga Y."/>
            <person name="Zwiers L.-H."/>
            <person name="Turgeon B.G."/>
            <person name="Goodwin S.B."/>
            <person name="Spatafora J.W."/>
            <person name="Crous P.W."/>
            <person name="Grigoriev I.V."/>
        </authorList>
    </citation>
    <scope>NUCLEOTIDE SEQUENCE</scope>
    <source>
        <strain evidence="4">P77</strain>
    </source>
</reference>
<evidence type="ECO:0000256" key="2">
    <source>
        <dbReference type="SAM" id="MobiDB-lite"/>
    </source>
</evidence>
<feature type="non-terminal residue" evidence="4">
    <location>
        <position position="1"/>
    </location>
</feature>
<dbReference type="PROSITE" id="PS50994">
    <property type="entry name" value="INTEGRASE"/>
    <property type="match status" value="1"/>
</dbReference>
<feature type="domain" description="Integrase catalytic" evidence="3">
    <location>
        <begin position="15"/>
        <end position="186"/>
    </location>
</feature>
<evidence type="ECO:0000259" key="3">
    <source>
        <dbReference type="PROSITE" id="PS50994"/>
    </source>
</evidence>
<feature type="compositionally biased region" description="Basic and acidic residues" evidence="2">
    <location>
        <begin position="176"/>
        <end position="188"/>
    </location>
</feature>
<evidence type="ECO:0000313" key="4">
    <source>
        <dbReference type="EMBL" id="KAF1829651.1"/>
    </source>
</evidence>